<dbReference type="RefSeq" id="WP_032857159.1">
    <property type="nucleotide sequence ID" value="NZ_BMNU01000012.1"/>
</dbReference>
<dbReference type="Proteomes" id="UP000325296">
    <property type="component" value="Unassembled WGS sequence"/>
</dbReference>
<evidence type="ECO:0000313" key="3">
    <source>
        <dbReference type="EMBL" id="KAA2227335.1"/>
    </source>
</evidence>
<evidence type="ECO:0000313" key="5">
    <source>
        <dbReference type="Proteomes" id="UP000199620"/>
    </source>
</evidence>
<dbReference type="Gene3D" id="2.60.120.1440">
    <property type="match status" value="1"/>
</dbReference>
<organism evidence="3 6">
    <name type="scientific">Pseudomonas brenneri</name>
    <dbReference type="NCBI Taxonomy" id="129817"/>
    <lineage>
        <taxon>Bacteria</taxon>
        <taxon>Pseudomonadati</taxon>
        <taxon>Pseudomonadota</taxon>
        <taxon>Gammaproteobacteria</taxon>
        <taxon>Pseudomonadales</taxon>
        <taxon>Pseudomonadaceae</taxon>
        <taxon>Pseudomonas</taxon>
    </lineage>
</organism>
<evidence type="ECO:0000259" key="2">
    <source>
        <dbReference type="Pfam" id="PF04773"/>
    </source>
</evidence>
<accession>A0A5B2UN27</accession>
<dbReference type="Proteomes" id="UP000199620">
    <property type="component" value="Chromosome I"/>
</dbReference>
<protein>
    <submittedName>
        <fullName evidence="4">Uncharacterized conserved protein, contains LysM and FecR domains</fullName>
    </submittedName>
</protein>
<reference evidence="3 6" key="2">
    <citation type="submission" date="2019-09" db="EMBL/GenBank/DDBJ databases">
        <title>Draft genome sequence of Pseudomonas brenneri CCUG 51514(T).</title>
        <authorList>
            <person name="Tunovic T."/>
            <person name="Pineiro-Iglesias B."/>
            <person name="Unosson C."/>
            <person name="Inganas E."/>
            <person name="Ohlen M."/>
            <person name="Cardew S."/>
            <person name="Jensie-Markopoulos S."/>
            <person name="Salva-Serra F."/>
            <person name="Jaen-Luchoro D."/>
            <person name="Svensson-Stadler L."/>
            <person name="Chun J."/>
            <person name="Moore E."/>
        </authorList>
    </citation>
    <scope>NUCLEOTIDE SEQUENCE [LARGE SCALE GENOMIC DNA]</scope>
    <source>
        <strain evidence="3 6">CCUG 51514</strain>
    </source>
</reference>
<dbReference type="InterPro" id="IPR006860">
    <property type="entry name" value="FecR"/>
</dbReference>
<dbReference type="EMBL" id="VUOL01000015">
    <property type="protein sequence ID" value="KAA2227335.1"/>
    <property type="molecule type" value="Genomic_DNA"/>
</dbReference>
<evidence type="ECO:0000313" key="6">
    <source>
        <dbReference type="Proteomes" id="UP000325296"/>
    </source>
</evidence>
<dbReference type="PANTHER" id="PTHR38731">
    <property type="entry name" value="LIPL45-RELATED LIPOPROTEIN-RELATED"/>
    <property type="match status" value="1"/>
</dbReference>
<feature type="region of interest" description="Disordered" evidence="1">
    <location>
        <begin position="190"/>
        <end position="210"/>
    </location>
</feature>
<dbReference type="PANTHER" id="PTHR38731:SF1">
    <property type="entry name" value="FECR PROTEIN DOMAIN-CONTAINING PROTEIN"/>
    <property type="match status" value="1"/>
</dbReference>
<reference evidence="4 5" key="1">
    <citation type="submission" date="2016-10" db="EMBL/GenBank/DDBJ databases">
        <authorList>
            <person name="Varghese N."/>
            <person name="Submissions S."/>
        </authorList>
    </citation>
    <scope>NUCLEOTIDE SEQUENCE [LARGE SCALE GENOMIC DNA]</scope>
    <source>
        <strain evidence="4 5">BS2771</strain>
    </source>
</reference>
<keyword evidence="5" id="KW-1185">Reference proteome</keyword>
<dbReference type="AlphaFoldDB" id="A0A5B2UN27"/>
<evidence type="ECO:0000313" key="4">
    <source>
        <dbReference type="EMBL" id="SDV09136.1"/>
    </source>
</evidence>
<dbReference type="OrthoDB" id="9813091at2"/>
<proteinExistence type="predicted"/>
<evidence type="ECO:0000256" key="1">
    <source>
        <dbReference type="SAM" id="MobiDB-lite"/>
    </source>
</evidence>
<feature type="domain" description="FecR protein" evidence="2">
    <location>
        <begin position="93"/>
        <end position="187"/>
    </location>
</feature>
<sequence length="332" mass="36323">MSTMTLSPRHYRSALSSLLGSGLVLALCINSPLALAKKSAPVRAPYIDDNLLCRAQPLPAVVQHLNGEAWKLDAKGRPSVLEEGMLIDEQESVKTSPSAFVSLLLGDGSRIVLPSSSEVRLHLVEEQAIPQVILQQGQVEAYVLKRASDYDRFQIVTPVGVLGVRGTHFRVRNDDQQSVVEVLNGQVAASRTEPHPVGKQLKKKPQTGPVEGELKVGARQGVLLKTQGELKTVDLLPAPRLMGQDGQKGDAPVWTLILHPQPGARRYRAQVATDTTFMNIKQENFSSEPRLSFTGLKASFYHVRVSAFDDQGLEGEAGVYDIFYYPPATRVQ</sequence>
<dbReference type="EMBL" id="LT629800">
    <property type="protein sequence ID" value="SDV09136.1"/>
    <property type="molecule type" value="Genomic_DNA"/>
</dbReference>
<name>A0A5B2UN27_9PSED</name>
<dbReference type="Pfam" id="PF04773">
    <property type="entry name" value="FecR"/>
    <property type="match status" value="1"/>
</dbReference>
<gene>
    <name evidence="3" type="ORF">F1720_22315</name>
    <name evidence="4" type="ORF">SAMN04490181_4608</name>
</gene>